<name>A4WZ00_CERS5</name>
<dbReference type="AlphaFoldDB" id="A4WZ00"/>
<dbReference type="PANTHER" id="PTHR30429">
    <property type="entry name" value="D-METHIONINE-BINDING LIPOPROTEIN METQ"/>
    <property type="match status" value="1"/>
</dbReference>
<dbReference type="KEGG" id="rsq:Rsph17025_3750"/>
<keyword evidence="7" id="KW-0436">Ligase</keyword>
<keyword evidence="7" id="KW-0614">Plasmid</keyword>
<dbReference type="EMBL" id="CP000662">
    <property type="protein sequence ID" value="ABP72614.1"/>
    <property type="molecule type" value="Genomic_DNA"/>
</dbReference>
<comment type="subcellular location">
    <subcellularLocation>
        <location evidence="1">Membrane</location>
        <topology evidence="1">Lipid-anchor</topology>
    </subcellularLocation>
</comment>
<evidence type="ECO:0000256" key="4">
    <source>
        <dbReference type="ARBA" id="ARBA00023136"/>
    </source>
</evidence>
<dbReference type="GO" id="GO:0016020">
    <property type="term" value="C:membrane"/>
    <property type="evidence" value="ECO:0007669"/>
    <property type="project" value="UniProtKB-SubCell"/>
</dbReference>
<dbReference type="InterPro" id="IPR004872">
    <property type="entry name" value="Lipoprotein_NlpA"/>
</dbReference>
<evidence type="ECO:0000313" key="7">
    <source>
        <dbReference type="EMBL" id="ABP72614.1"/>
    </source>
</evidence>
<keyword evidence="3" id="KW-0732">Signal</keyword>
<protein>
    <submittedName>
        <fullName evidence="7">Acyl-coenzyme A synthetase/AMP-(Fatty) acid ligase-like protein</fullName>
    </submittedName>
</protein>
<keyword evidence="6" id="KW-0449">Lipoprotein</keyword>
<dbReference type="SUPFAM" id="SSF53850">
    <property type="entry name" value="Periplasmic binding protein-like II"/>
    <property type="match status" value="1"/>
</dbReference>
<keyword evidence="5" id="KW-0564">Palmitate</keyword>
<reference evidence="7" key="1">
    <citation type="submission" date="2007-04" db="EMBL/GenBank/DDBJ databases">
        <title>Complete sequence of plasmid pRSPA01 of Rhodobacter sphaeroides ATCC 17025.</title>
        <authorList>
            <consortium name="US DOE Joint Genome Institute"/>
            <person name="Copeland A."/>
            <person name="Lucas S."/>
            <person name="Lapidus A."/>
            <person name="Barry K."/>
            <person name="Detter J.C."/>
            <person name="Glavina del Rio T."/>
            <person name="Hammon N."/>
            <person name="Israni S."/>
            <person name="Dalin E."/>
            <person name="Tice H."/>
            <person name="Pitluck S."/>
            <person name="Chertkov O."/>
            <person name="Brettin T."/>
            <person name="Bruce D."/>
            <person name="Han C."/>
            <person name="Schmutz J."/>
            <person name="Larimer F."/>
            <person name="Land M."/>
            <person name="Hauser L."/>
            <person name="Kyrpides N."/>
            <person name="Kim E."/>
            <person name="Richardson P."/>
            <person name="Mackenzie C."/>
            <person name="Choudhary M."/>
            <person name="Donohue T.J."/>
            <person name="Kaplan S."/>
        </authorList>
    </citation>
    <scope>NUCLEOTIDE SEQUENCE [LARGE SCALE GENOMIC DNA]</scope>
    <source>
        <strain evidence="7">ATCC 17025</strain>
        <plasmid evidence="7">pRSPA01</plasmid>
    </source>
</reference>
<accession>A4WZ00</accession>
<comment type="similarity">
    <text evidence="2">Belongs to the NlpA lipoprotein family.</text>
</comment>
<evidence type="ECO:0000256" key="6">
    <source>
        <dbReference type="ARBA" id="ARBA00023288"/>
    </source>
</evidence>
<evidence type="ECO:0000256" key="3">
    <source>
        <dbReference type="ARBA" id="ARBA00022729"/>
    </source>
</evidence>
<evidence type="ECO:0000256" key="2">
    <source>
        <dbReference type="ARBA" id="ARBA00008973"/>
    </source>
</evidence>
<sequence length="158" mass="17245">MVPTGVYSARLTSLTDLPEGGTIAIPNDPSNAARALFLLEKAGVIRLKEGAGITATVLDLAGNPRNLHFVELDAAQLPTSLPDVDAAVITLNYAVLAGLDPKTALILEDEHSRWHLVWATRRDNADDPRLKAFIDLYRSAEVKEFILTRFDGTILPTW</sequence>
<evidence type="ECO:0000256" key="5">
    <source>
        <dbReference type="ARBA" id="ARBA00023139"/>
    </source>
</evidence>
<geneLocation type="plasmid" evidence="7">
    <name>pRSPA01</name>
</geneLocation>
<organism evidence="7">
    <name type="scientific">Cereibacter sphaeroides (strain ATCC 17025 / ATH 2.4.3)</name>
    <name type="common">Rhodobacter sphaeroides</name>
    <dbReference type="NCBI Taxonomy" id="349102"/>
    <lineage>
        <taxon>Bacteria</taxon>
        <taxon>Pseudomonadati</taxon>
        <taxon>Pseudomonadota</taxon>
        <taxon>Alphaproteobacteria</taxon>
        <taxon>Rhodobacterales</taxon>
        <taxon>Paracoccaceae</taxon>
        <taxon>Cereibacter</taxon>
    </lineage>
</organism>
<gene>
    <name evidence="7" type="ordered locus">Rsph17025_3750</name>
</gene>
<dbReference type="HOGENOM" id="CLU_067080_3_1_5"/>
<keyword evidence="4" id="KW-0472">Membrane</keyword>
<proteinExistence type="inferred from homology"/>
<evidence type="ECO:0000256" key="1">
    <source>
        <dbReference type="ARBA" id="ARBA00004635"/>
    </source>
</evidence>
<dbReference type="PANTHER" id="PTHR30429:SF1">
    <property type="entry name" value="D-METHIONINE-BINDING LIPOPROTEIN METQ-RELATED"/>
    <property type="match status" value="1"/>
</dbReference>
<dbReference type="Pfam" id="PF03180">
    <property type="entry name" value="Lipoprotein_9"/>
    <property type="match status" value="1"/>
</dbReference>
<dbReference type="GO" id="GO:0016874">
    <property type="term" value="F:ligase activity"/>
    <property type="evidence" value="ECO:0007669"/>
    <property type="project" value="UniProtKB-KW"/>
</dbReference>
<dbReference type="Gene3D" id="3.40.190.10">
    <property type="entry name" value="Periplasmic binding protein-like II"/>
    <property type="match status" value="2"/>
</dbReference>